<dbReference type="InterPro" id="IPR005944">
    <property type="entry name" value="Pro_iminopeptidase"/>
</dbReference>
<organism evidence="2 3">
    <name type="scientific">Dactylosporangium aurantiacum</name>
    <dbReference type="NCBI Taxonomy" id="35754"/>
    <lineage>
        <taxon>Bacteria</taxon>
        <taxon>Bacillati</taxon>
        <taxon>Actinomycetota</taxon>
        <taxon>Actinomycetes</taxon>
        <taxon>Micromonosporales</taxon>
        <taxon>Micromonosporaceae</taxon>
        <taxon>Dactylosporangium</taxon>
    </lineage>
</organism>
<dbReference type="GO" id="GO:0006508">
    <property type="term" value="P:proteolysis"/>
    <property type="evidence" value="ECO:0007669"/>
    <property type="project" value="InterPro"/>
</dbReference>
<protein>
    <submittedName>
        <fullName evidence="2">Alpha/beta hydrolase</fullName>
    </submittedName>
</protein>
<evidence type="ECO:0000259" key="1">
    <source>
        <dbReference type="Pfam" id="PF00561"/>
    </source>
</evidence>
<dbReference type="GO" id="GO:0005737">
    <property type="term" value="C:cytoplasm"/>
    <property type="evidence" value="ECO:0007669"/>
    <property type="project" value="InterPro"/>
</dbReference>
<keyword evidence="2" id="KW-0378">Hydrolase</keyword>
<dbReference type="AlphaFoldDB" id="A0A9Q9ICI3"/>
<dbReference type="OrthoDB" id="9796770at2"/>
<gene>
    <name evidence="2" type="ORF">Daura_32775</name>
</gene>
<dbReference type="Proteomes" id="UP001058003">
    <property type="component" value="Chromosome"/>
</dbReference>
<dbReference type="RefSeq" id="WP_052386672.1">
    <property type="nucleotide sequence ID" value="NZ_CP073767.1"/>
</dbReference>
<dbReference type="Gene3D" id="3.40.50.1820">
    <property type="entry name" value="alpha/beta hydrolase"/>
    <property type="match status" value="1"/>
</dbReference>
<dbReference type="InterPro" id="IPR000073">
    <property type="entry name" value="AB_hydrolase_1"/>
</dbReference>
<evidence type="ECO:0000313" key="3">
    <source>
        <dbReference type="Proteomes" id="UP001058003"/>
    </source>
</evidence>
<dbReference type="GO" id="GO:0004177">
    <property type="term" value="F:aminopeptidase activity"/>
    <property type="evidence" value="ECO:0007669"/>
    <property type="project" value="UniProtKB-EC"/>
</dbReference>
<dbReference type="KEGG" id="daur:Daura_32775"/>
<dbReference type="EMBL" id="CP073767">
    <property type="protein sequence ID" value="UWZ51502.1"/>
    <property type="molecule type" value="Genomic_DNA"/>
</dbReference>
<evidence type="ECO:0000313" key="2">
    <source>
        <dbReference type="EMBL" id="UWZ51502.1"/>
    </source>
</evidence>
<proteinExistence type="predicted"/>
<reference evidence="2" key="1">
    <citation type="submission" date="2021-04" db="EMBL/GenBank/DDBJ databases">
        <title>Dactylosporangium aurantiacum NRRL B-8018 full assembly.</title>
        <authorList>
            <person name="Hartkoorn R.C."/>
            <person name="Beaudoing E."/>
            <person name="Hot D."/>
        </authorList>
    </citation>
    <scope>NUCLEOTIDE SEQUENCE</scope>
    <source>
        <strain evidence="2">NRRL B-8018</strain>
    </source>
</reference>
<dbReference type="SUPFAM" id="SSF53474">
    <property type="entry name" value="alpha/beta-Hydrolases"/>
    <property type="match status" value="1"/>
</dbReference>
<name>A0A9Q9ICI3_9ACTN</name>
<feature type="domain" description="AB hydrolase-1" evidence="1">
    <location>
        <begin position="69"/>
        <end position="338"/>
    </location>
</feature>
<dbReference type="PANTHER" id="PTHR43722">
    <property type="entry name" value="PROLINE IMINOPEPTIDASE"/>
    <property type="match status" value="1"/>
</dbReference>
<keyword evidence="3" id="KW-1185">Reference proteome</keyword>
<dbReference type="Pfam" id="PF00561">
    <property type="entry name" value="Abhydrolase_1"/>
    <property type="match status" value="1"/>
</dbReference>
<accession>A0A9Q9ICI3</accession>
<dbReference type="InterPro" id="IPR029058">
    <property type="entry name" value="AB_hydrolase_fold"/>
</dbReference>
<sequence length="371" mass="40491">MIGAVVAASSATVLAAPAAGLLGYRQLRRAANARRLRITNPHGIDESGFARIGGIDQWVSIRGDDRSNPVMLEIHGGPGVSNLPYNPRTRAWERHFTVVRWDMRGAGRTFDRGGPAGQGELTLDRLCRDAVEVTDHIRARLGVAQVVLVANSFGSFVGLRLARNHPERYSAYVGTDQNINAGGRERTAYHALLDRLRTAGKSKELAAVTTIGPDRATWTGAQWSRFHKLVAAADPLTLDTIKTVVLGSLLTSPRHTLRDLRSQPKAMTFSEPLALQSTAIDEWLEGTTFAMPFFIFQGAHDVITPPAAAKRFFDDVSAPVKEFALIADASHFASFRHPDRFLDLMLTKVGPAITRPSSQLATDGRGRPERS</sequence>
<dbReference type="PANTHER" id="PTHR43722:SF1">
    <property type="entry name" value="PROLINE IMINOPEPTIDASE"/>
    <property type="match status" value="1"/>
</dbReference>